<organism evidence="2 3">
    <name type="scientific">Paxillus rubicundulus Ve08.2h10</name>
    <dbReference type="NCBI Taxonomy" id="930991"/>
    <lineage>
        <taxon>Eukaryota</taxon>
        <taxon>Fungi</taxon>
        <taxon>Dikarya</taxon>
        <taxon>Basidiomycota</taxon>
        <taxon>Agaricomycotina</taxon>
        <taxon>Agaricomycetes</taxon>
        <taxon>Agaricomycetidae</taxon>
        <taxon>Boletales</taxon>
        <taxon>Paxilineae</taxon>
        <taxon>Paxillaceae</taxon>
        <taxon>Paxillus</taxon>
    </lineage>
</organism>
<protein>
    <submittedName>
        <fullName evidence="2">Uncharacterized protein</fullName>
    </submittedName>
</protein>
<reference evidence="3" key="2">
    <citation type="submission" date="2015-01" db="EMBL/GenBank/DDBJ databases">
        <title>Evolutionary Origins and Diversification of the Mycorrhizal Mutualists.</title>
        <authorList>
            <consortium name="DOE Joint Genome Institute"/>
            <consortium name="Mycorrhizal Genomics Consortium"/>
            <person name="Kohler A."/>
            <person name="Kuo A."/>
            <person name="Nagy L.G."/>
            <person name="Floudas D."/>
            <person name="Copeland A."/>
            <person name="Barry K.W."/>
            <person name="Cichocki N."/>
            <person name="Veneault-Fourrey C."/>
            <person name="LaButti K."/>
            <person name="Lindquist E.A."/>
            <person name="Lipzen A."/>
            <person name="Lundell T."/>
            <person name="Morin E."/>
            <person name="Murat C."/>
            <person name="Riley R."/>
            <person name="Ohm R."/>
            <person name="Sun H."/>
            <person name="Tunlid A."/>
            <person name="Henrissat B."/>
            <person name="Grigoriev I.V."/>
            <person name="Hibbett D.S."/>
            <person name="Martin F."/>
        </authorList>
    </citation>
    <scope>NUCLEOTIDE SEQUENCE [LARGE SCALE GENOMIC DNA]</scope>
    <source>
        <strain evidence="3">Ve08.2h10</strain>
    </source>
</reference>
<gene>
    <name evidence="2" type="ORF">PAXRUDRAFT_830536</name>
</gene>
<keyword evidence="3" id="KW-1185">Reference proteome</keyword>
<accession>A0A0D0E3U6</accession>
<feature type="region of interest" description="Disordered" evidence="1">
    <location>
        <begin position="19"/>
        <end position="63"/>
    </location>
</feature>
<dbReference type="Proteomes" id="UP000054538">
    <property type="component" value="Unassembled WGS sequence"/>
</dbReference>
<evidence type="ECO:0000256" key="1">
    <source>
        <dbReference type="SAM" id="MobiDB-lite"/>
    </source>
</evidence>
<dbReference type="HOGENOM" id="CLU_2886489_0_0_1"/>
<evidence type="ECO:0000313" key="3">
    <source>
        <dbReference type="Proteomes" id="UP000054538"/>
    </source>
</evidence>
<feature type="compositionally biased region" description="Basic and acidic residues" evidence="1">
    <location>
        <begin position="19"/>
        <end position="33"/>
    </location>
</feature>
<dbReference type="InParanoid" id="A0A0D0E3U6"/>
<reference evidence="2 3" key="1">
    <citation type="submission" date="2014-04" db="EMBL/GenBank/DDBJ databases">
        <authorList>
            <consortium name="DOE Joint Genome Institute"/>
            <person name="Kuo A."/>
            <person name="Kohler A."/>
            <person name="Jargeat P."/>
            <person name="Nagy L.G."/>
            <person name="Floudas D."/>
            <person name="Copeland A."/>
            <person name="Barry K.W."/>
            <person name="Cichocki N."/>
            <person name="Veneault-Fourrey C."/>
            <person name="LaButti K."/>
            <person name="Lindquist E.A."/>
            <person name="Lipzen A."/>
            <person name="Lundell T."/>
            <person name="Morin E."/>
            <person name="Murat C."/>
            <person name="Sun H."/>
            <person name="Tunlid A."/>
            <person name="Henrissat B."/>
            <person name="Grigoriev I.V."/>
            <person name="Hibbett D.S."/>
            <person name="Martin F."/>
            <person name="Nordberg H.P."/>
            <person name="Cantor M.N."/>
            <person name="Hua S.X."/>
        </authorList>
    </citation>
    <scope>NUCLEOTIDE SEQUENCE [LARGE SCALE GENOMIC DNA]</scope>
    <source>
        <strain evidence="2 3">Ve08.2h10</strain>
    </source>
</reference>
<evidence type="ECO:0000313" key="2">
    <source>
        <dbReference type="EMBL" id="KIK91800.1"/>
    </source>
</evidence>
<proteinExistence type="predicted"/>
<dbReference type="AlphaFoldDB" id="A0A0D0E3U6"/>
<name>A0A0D0E3U6_9AGAM</name>
<sequence>MLLFQSRVSYHCPHTHTKLLDHHRQSRRLERANLGRNRRWHGTDSNPSRPGLGAKAPPQKFEW</sequence>
<dbReference type="EMBL" id="KN825347">
    <property type="protein sequence ID" value="KIK91800.1"/>
    <property type="molecule type" value="Genomic_DNA"/>
</dbReference>